<protein>
    <recommendedName>
        <fullName evidence="4">Tetratricopeptide repeat protein</fullName>
    </recommendedName>
</protein>
<dbReference type="Proteomes" id="UP000249819">
    <property type="component" value="Unassembled WGS sequence"/>
</dbReference>
<evidence type="ECO:0000256" key="1">
    <source>
        <dbReference type="SAM" id="SignalP"/>
    </source>
</evidence>
<dbReference type="AlphaFoldDB" id="A0A327WCC1"/>
<keyword evidence="3" id="KW-1185">Reference proteome</keyword>
<evidence type="ECO:0008006" key="4">
    <source>
        <dbReference type="Google" id="ProtNLM"/>
    </source>
</evidence>
<evidence type="ECO:0000313" key="3">
    <source>
        <dbReference type="Proteomes" id="UP000249819"/>
    </source>
</evidence>
<sequence length="216" mass="24395">MKKITLLLLAICFVAATQAQQHSDALLTAVSRLDKAVSPKDYEALEKEFSNIAVTRKTEWLPYYYAALCNAQIGFLYQDDGEKIEPYSNKGADQANTALHLLDTAHQKQELSELYVVMSMINRTKVFINPMTYGRKYGPVAEQYLKEAKRLNPQNPRMLYASAWVKYYTPKLWGGDKGQAKQLAEESLKLLAAQSADNVAPHWGKTSNEALLQKMK</sequence>
<organism evidence="2 3">
    <name type="scientific">Chitinophaga dinghuensis</name>
    <dbReference type="NCBI Taxonomy" id="1539050"/>
    <lineage>
        <taxon>Bacteria</taxon>
        <taxon>Pseudomonadati</taxon>
        <taxon>Bacteroidota</taxon>
        <taxon>Chitinophagia</taxon>
        <taxon>Chitinophagales</taxon>
        <taxon>Chitinophagaceae</taxon>
        <taxon>Chitinophaga</taxon>
    </lineage>
</organism>
<dbReference type="EMBL" id="QLMA01000001">
    <property type="protein sequence ID" value="RAJ87778.1"/>
    <property type="molecule type" value="Genomic_DNA"/>
</dbReference>
<accession>A0A327WCC1</accession>
<reference evidence="2 3" key="1">
    <citation type="submission" date="2018-06" db="EMBL/GenBank/DDBJ databases">
        <title>Genomic Encyclopedia of Archaeal and Bacterial Type Strains, Phase II (KMG-II): from individual species to whole genera.</title>
        <authorList>
            <person name="Goeker M."/>
        </authorList>
    </citation>
    <scope>NUCLEOTIDE SEQUENCE [LARGE SCALE GENOMIC DNA]</scope>
    <source>
        <strain evidence="2 3">DSM 29821</strain>
    </source>
</reference>
<name>A0A327WCC1_9BACT</name>
<dbReference type="RefSeq" id="WP_111590449.1">
    <property type="nucleotide sequence ID" value="NZ_QLMA01000001.1"/>
</dbReference>
<comment type="caution">
    <text evidence="2">The sequence shown here is derived from an EMBL/GenBank/DDBJ whole genome shotgun (WGS) entry which is preliminary data.</text>
</comment>
<proteinExistence type="predicted"/>
<evidence type="ECO:0000313" key="2">
    <source>
        <dbReference type="EMBL" id="RAJ87778.1"/>
    </source>
</evidence>
<feature type="signal peptide" evidence="1">
    <location>
        <begin position="1"/>
        <end position="19"/>
    </location>
</feature>
<dbReference type="OrthoDB" id="1150971at2"/>
<feature type="chain" id="PRO_5016367223" description="Tetratricopeptide repeat protein" evidence="1">
    <location>
        <begin position="20"/>
        <end position="216"/>
    </location>
</feature>
<gene>
    <name evidence="2" type="ORF">CLV59_101539</name>
</gene>
<keyword evidence="1" id="KW-0732">Signal</keyword>